<organism evidence="5 6">
    <name type="scientific">Komagataeibacter europaeus NBRC 3261</name>
    <dbReference type="NCBI Taxonomy" id="1234669"/>
    <lineage>
        <taxon>Bacteria</taxon>
        <taxon>Pseudomonadati</taxon>
        <taxon>Pseudomonadota</taxon>
        <taxon>Alphaproteobacteria</taxon>
        <taxon>Acetobacterales</taxon>
        <taxon>Acetobacteraceae</taxon>
        <taxon>Komagataeibacter</taxon>
    </lineage>
</organism>
<dbReference type="AlphaFoldDB" id="A0A0D6Q3V0"/>
<evidence type="ECO:0000259" key="4">
    <source>
        <dbReference type="PROSITE" id="PS01124"/>
    </source>
</evidence>
<keyword evidence="3" id="KW-0804">Transcription</keyword>
<dbReference type="Gene3D" id="1.10.10.60">
    <property type="entry name" value="Homeodomain-like"/>
    <property type="match status" value="2"/>
</dbReference>
<evidence type="ECO:0000256" key="3">
    <source>
        <dbReference type="ARBA" id="ARBA00023163"/>
    </source>
</evidence>
<dbReference type="InterPro" id="IPR020449">
    <property type="entry name" value="Tscrpt_reg_AraC-type_HTH"/>
</dbReference>
<evidence type="ECO:0000313" key="6">
    <source>
        <dbReference type="Proteomes" id="UP000032675"/>
    </source>
</evidence>
<evidence type="ECO:0000256" key="1">
    <source>
        <dbReference type="ARBA" id="ARBA00023015"/>
    </source>
</evidence>
<proteinExistence type="predicted"/>
<protein>
    <submittedName>
        <fullName evidence="5">Transcriptional regulator</fullName>
    </submittedName>
</protein>
<dbReference type="EMBL" id="BANI01000155">
    <property type="protein sequence ID" value="GAN97436.1"/>
    <property type="molecule type" value="Genomic_DNA"/>
</dbReference>
<dbReference type="SMART" id="SM00342">
    <property type="entry name" value="HTH_ARAC"/>
    <property type="match status" value="1"/>
</dbReference>
<dbReference type="PRINTS" id="PR00032">
    <property type="entry name" value="HTHARAC"/>
</dbReference>
<dbReference type="InterPro" id="IPR009057">
    <property type="entry name" value="Homeodomain-like_sf"/>
</dbReference>
<dbReference type="InterPro" id="IPR018060">
    <property type="entry name" value="HTH_AraC"/>
</dbReference>
<dbReference type="SUPFAM" id="SSF46689">
    <property type="entry name" value="Homeodomain-like"/>
    <property type="match status" value="2"/>
</dbReference>
<sequence length="93" mass="10836">MEAHLAEPFDLDFLAGLCGMSRFHFSRSFHNTMGQSPSRWFIWRRGEHAKELLSQTNRSIIEIALTSGYESASHFAQMFRRETGISPRDFRKL</sequence>
<reference evidence="5 6" key="1">
    <citation type="submission" date="2012-11" db="EMBL/GenBank/DDBJ databases">
        <title>Whole genome sequence of Gluconacetobacter europaeus NBRC3261.</title>
        <authorList>
            <person name="Azuma Y."/>
            <person name="Higashiura N."/>
            <person name="Hirakawa H."/>
            <person name="Matsushita K."/>
        </authorList>
    </citation>
    <scope>NUCLEOTIDE SEQUENCE [LARGE SCALE GENOMIC DNA]</scope>
    <source>
        <strain evidence="5 6">NBRC 3261</strain>
    </source>
</reference>
<accession>A0A0D6Q3V0</accession>
<dbReference type="PROSITE" id="PS01124">
    <property type="entry name" value="HTH_ARAC_FAMILY_2"/>
    <property type="match status" value="1"/>
</dbReference>
<dbReference type="GO" id="GO:0043565">
    <property type="term" value="F:sequence-specific DNA binding"/>
    <property type="evidence" value="ECO:0007669"/>
    <property type="project" value="InterPro"/>
</dbReference>
<evidence type="ECO:0000313" key="5">
    <source>
        <dbReference type="EMBL" id="GAN97436.1"/>
    </source>
</evidence>
<gene>
    <name evidence="5" type="ORF">Geu3261_0177_004</name>
</gene>
<dbReference type="PANTHER" id="PTHR43280:SF28">
    <property type="entry name" value="HTH-TYPE TRANSCRIPTIONAL ACTIVATOR RHAS"/>
    <property type="match status" value="1"/>
</dbReference>
<keyword evidence="1" id="KW-0805">Transcription regulation</keyword>
<feature type="domain" description="HTH araC/xylS-type" evidence="4">
    <location>
        <begin position="1"/>
        <end position="93"/>
    </location>
</feature>
<dbReference type="Proteomes" id="UP000032675">
    <property type="component" value="Unassembled WGS sequence"/>
</dbReference>
<keyword evidence="2" id="KW-0238">DNA-binding</keyword>
<name>A0A0D6Q3V0_KOMEU</name>
<comment type="caution">
    <text evidence="5">The sequence shown here is derived from an EMBL/GenBank/DDBJ whole genome shotgun (WGS) entry which is preliminary data.</text>
</comment>
<evidence type="ECO:0000256" key="2">
    <source>
        <dbReference type="ARBA" id="ARBA00023125"/>
    </source>
</evidence>
<dbReference type="PANTHER" id="PTHR43280">
    <property type="entry name" value="ARAC-FAMILY TRANSCRIPTIONAL REGULATOR"/>
    <property type="match status" value="1"/>
</dbReference>
<dbReference type="Pfam" id="PF12833">
    <property type="entry name" value="HTH_18"/>
    <property type="match status" value="1"/>
</dbReference>
<dbReference type="GO" id="GO:0003700">
    <property type="term" value="F:DNA-binding transcription factor activity"/>
    <property type="evidence" value="ECO:0007669"/>
    <property type="project" value="InterPro"/>
</dbReference>